<dbReference type="Proteomes" id="UP000222168">
    <property type="component" value="Unassembled WGS sequence"/>
</dbReference>
<gene>
    <name evidence="1" type="ORF">Xish_01533</name>
</gene>
<accession>A0A2D0KFY9</accession>
<name>A0A2D0KFY9_9GAMM</name>
<dbReference type="EMBL" id="NJAK01000001">
    <property type="protein sequence ID" value="PHM62331.1"/>
    <property type="molecule type" value="Genomic_DNA"/>
</dbReference>
<proteinExistence type="predicted"/>
<dbReference type="GO" id="GO:0016740">
    <property type="term" value="F:transferase activity"/>
    <property type="evidence" value="ECO:0007669"/>
    <property type="project" value="UniProtKB-KW"/>
</dbReference>
<organism evidence="1 2">
    <name type="scientific">Xenorhabdus ishibashii</name>
    <dbReference type="NCBI Taxonomy" id="1034471"/>
    <lineage>
        <taxon>Bacteria</taxon>
        <taxon>Pseudomonadati</taxon>
        <taxon>Pseudomonadota</taxon>
        <taxon>Gammaproteobacteria</taxon>
        <taxon>Enterobacterales</taxon>
        <taxon>Morganellaceae</taxon>
        <taxon>Xenorhabdus</taxon>
    </lineage>
</organism>
<keyword evidence="1" id="KW-0808">Transferase</keyword>
<comment type="caution">
    <text evidence="1">The sequence shown here is derived from an EMBL/GenBank/DDBJ whole genome shotgun (WGS) entry which is preliminary data.</text>
</comment>
<sequence length="94" mass="11350">MQLDKDYPVSVLAFCIFYKEHYLSKVLPKLQKLKFDYFGHGLVILHENEIRKEKGDFTIFKNREEKNQFLDRLNSIISDDNLALIYFLLIFNRF</sequence>
<protein>
    <submittedName>
        <fullName evidence="1">3-deoxy-D-manno-octulosonic acid transferase</fullName>
    </submittedName>
</protein>
<evidence type="ECO:0000313" key="1">
    <source>
        <dbReference type="EMBL" id="PHM62331.1"/>
    </source>
</evidence>
<dbReference type="AlphaFoldDB" id="A0A2D0KFY9"/>
<evidence type="ECO:0000313" key="2">
    <source>
        <dbReference type="Proteomes" id="UP000222168"/>
    </source>
</evidence>
<reference evidence="1 2" key="1">
    <citation type="journal article" date="2017" name="Nat. Microbiol.">
        <title>Natural product diversity associated with the nematode symbionts Photorhabdus and Xenorhabdus.</title>
        <authorList>
            <person name="Tobias N.J."/>
            <person name="Wolff H."/>
            <person name="Djahanschiri B."/>
            <person name="Grundmann F."/>
            <person name="Kronenwerth M."/>
            <person name="Shi Y.M."/>
            <person name="Simonyi S."/>
            <person name="Grun P."/>
            <person name="Shapiro-Ilan D."/>
            <person name="Pidot S.J."/>
            <person name="Stinear T.P."/>
            <person name="Ebersberger I."/>
            <person name="Bode H.B."/>
        </authorList>
    </citation>
    <scope>NUCLEOTIDE SEQUENCE [LARGE SCALE GENOMIC DNA]</scope>
    <source>
        <strain evidence="1 2">DSM 22670</strain>
    </source>
</reference>
<keyword evidence="2" id="KW-1185">Reference proteome</keyword>